<evidence type="ECO:0008006" key="5">
    <source>
        <dbReference type="Google" id="ProtNLM"/>
    </source>
</evidence>
<keyword evidence="4" id="KW-1185">Reference proteome</keyword>
<feature type="region of interest" description="Disordered" evidence="1">
    <location>
        <begin position="88"/>
        <end position="136"/>
    </location>
</feature>
<proteinExistence type="predicted"/>
<gene>
    <name evidence="3" type="ORF">WMY93_026378</name>
</gene>
<name>A0AAW0MX89_9GOBI</name>
<keyword evidence="2" id="KW-0472">Membrane</keyword>
<evidence type="ECO:0000256" key="2">
    <source>
        <dbReference type="SAM" id="Phobius"/>
    </source>
</evidence>
<evidence type="ECO:0000313" key="3">
    <source>
        <dbReference type="EMBL" id="KAK7886757.1"/>
    </source>
</evidence>
<dbReference type="AlphaFoldDB" id="A0AAW0MX89"/>
<sequence>MRDEGQRLVRKNQLFPRRDVFEPARGGATVYGHEDSRFPQPKRKSTMSSLSYSLVGMICGSIFQIILCVGFISGCVSLCCWCHKRCRKRRQPQTSSGPFPLDLSHRPLLYPGPPTLNQNSHQPLPPDYAPPKYDQT</sequence>
<evidence type="ECO:0000313" key="4">
    <source>
        <dbReference type="Proteomes" id="UP001460270"/>
    </source>
</evidence>
<organism evidence="3 4">
    <name type="scientific">Mugilogobius chulae</name>
    <name type="common">yellowstripe goby</name>
    <dbReference type="NCBI Taxonomy" id="88201"/>
    <lineage>
        <taxon>Eukaryota</taxon>
        <taxon>Metazoa</taxon>
        <taxon>Chordata</taxon>
        <taxon>Craniata</taxon>
        <taxon>Vertebrata</taxon>
        <taxon>Euteleostomi</taxon>
        <taxon>Actinopterygii</taxon>
        <taxon>Neopterygii</taxon>
        <taxon>Teleostei</taxon>
        <taxon>Neoteleostei</taxon>
        <taxon>Acanthomorphata</taxon>
        <taxon>Gobiaria</taxon>
        <taxon>Gobiiformes</taxon>
        <taxon>Gobioidei</taxon>
        <taxon>Gobiidae</taxon>
        <taxon>Gobionellinae</taxon>
        <taxon>Mugilogobius</taxon>
    </lineage>
</organism>
<dbReference type="EMBL" id="JBBPFD010000019">
    <property type="protein sequence ID" value="KAK7886757.1"/>
    <property type="molecule type" value="Genomic_DNA"/>
</dbReference>
<reference evidence="4" key="1">
    <citation type="submission" date="2024-04" db="EMBL/GenBank/DDBJ databases">
        <title>Salinicola lusitanus LLJ914,a marine bacterium isolated from the Okinawa Trough.</title>
        <authorList>
            <person name="Li J."/>
        </authorList>
    </citation>
    <scope>NUCLEOTIDE SEQUENCE [LARGE SCALE GENOMIC DNA]</scope>
</reference>
<keyword evidence="2" id="KW-0812">Transmembrane</keyword>
<dbReference type="Proteomes" id="UP001460270">
    <property type="component" value="Unassembled WGS sequence"/>
</dbReference>
<comment type="caution">
    <text evidence="3">The sequence shown here is derived from an EMBL/GenBank/DDBJ whole genome shotgun (WGS) entry which is preliminary data.</text>
</comment>
<feature type="transmembrane region" description="Helical" evidence="2">
    <location>
        <begin position="54"/>
        <end position="81"/>
    </location>
</feature>
<accession>A0AAW0MX89</accession>
<keyword evidence="2" id="KW-1133">Transmembrane helix</keyword>
<protein>
    <recommendedName>
        <fullName evidence="5">Cysteine and tyrosine-rich protein 1</fullName>
    </recommendedName>
</protein>
<evidence type="ECO:0000256" key="1">
    <source>
        <dbReference type="SAM" id="MobiDB-lite"/>
    </source>
</evidence>